<accession>A0A8S3HY29</accession>
<keyword evidence="1" id="KW-1133">Transmembrane helix</keyword>
<dbReference type="Proteomes" id="UP000681720">
    <property type="component" value="Unassembled WGS sequence"/>
</dbReference>
<evidence type="ECO:0000313" key="2">
    <source>
        <dbReference type="EMBL" id="CAF5186771.1"/>
    </source>
</evidence>
<evidence type="ECO:0000313" key="3">
    <source>
        <dbReference type="Proteomes" id="UP000681720"/>
    </source>
</evidence>
<proteinExistence type="predicted"/>
<comment type="caution">
    <text evidence="2">The sequence shown here is derived from an EMBL/GenBank/DDBJ whole genome shotgun (WGS) entry which is preliminary data.</text>
</comment>
<dbReference type="AlphaFoldDB" id="A0A8S3HY29"/>
<reference evidence="2" key="1">
    <citation type="submission" date="2021-02" db="EMBL/GenBank/DDBJ databases">
        <authorList>
            <person name="Nowell W R."/>
        </authorList>
    </citation>
    <scope>NUCLEOTIDE SEQUENCE</scope>
</reference>
<dbReference type="EMBL" id="CAJOBJ010334221">
    <property type="protein sequence ID" value="CAF5186771.1"/>
    <property type="molecule type" value="Genomic_DNA"/>
</dbReference>
<sequence>MLFDIIVIVKPFEVVQWFLLTIGSMVITTYLNILFFSNITVNVTQGLQILALFTICETITAYCRLRQGFANKNLVCDIIKHVQTKLNLRILSTDWIRIKVSDQ</sequence>
<evidence type="ECO:0000256" key="1">
    <source>
        <dbReference type="SAM" id="Phobius"/>
    </source>
</evidence>
<organism evidence="2 3">
    <name type="scientific">Rotaria magnacalcarata</name>
    <dbReference type="NCBI Taxonomy" id="392030"/>
    <lineage>
        <taxon>Eukaryota</taxon>
        <taxon>Metazoa</taxon>
        <taxon>Spiralia</taxon>
        <taxon>Gnathifera</taxon>
        <taxon>Rotifera</taxon>
        <taxon>Eurotatoria</taxon>
        <taxon>Bdelloidea</taxon>
        <taxon>Philodinida</taxon>
        <taxon>Philodinidae</taxon>
        <taxon>Rotaria</taxon>
    </lineage>
</organism>
<keyword evidence="1" id="KW-0472">Membrane</keyword>
<feature type="non-terminal residue" evidence="2">
    <location>
        <position position="103"/>
    </location>
</feature>
<name>A0A8S3HY29_9BILA</name>
<protein>
    <submittedName>
        <fullName evidence="2">Uncharacterized protein</fullName>
    </submittedName>
</protein>
<keyword evidence="1" id="KW-0812">Transmembrane</keyword>
<gene>
    <name evidence="2" type="ORF">GIL414_LOCUS71397</name>
</gene>
<feature type="transmembrane region" description="Helical" evidence="1">
    <location>
        <begin position="12"/>
        <end position="35"/>
    </location>
</feature>